<proteinExistence type="predicted"/>
<comment type="caution">
    <text evidence="2">The sequence shown here is derived from an EMBL/GenBank/DDBJ whole genome shotgun (WGS) entry which is preliminary data.</text>
</comment>
<accession>A0ABU0GXS7</accession>
<name>A0ABU0GXS7_9BACL</name>
<dbReference type="EMBL" id="JAUSWB010000007">
    <property type="protein sequence ID" value="MDQ0430108.1"/>
    <property type="molecule type" value="Genomic_DNA"/>
</dbReference>
<reference evidence="2 3" key="1">
    <citation type="submission" date="2023-07" db="EMBL/GenBank/DDBJ databases">
        <title>Genomic Encyclopedia of Type Strains, Phase IV (KMG-IV): sequencing the most valuable type-strain genomes for metagenomic binning, comparative biology and taxonomic classification.</title>
        <authorList>
            <person name="Goeker M."/>
        </authorList>
    </citation>
    <scope>NUCLEOTIDE SEQUENCE [LARGE SCALE GENOMIC DNA]</scope>
    <source>
        <strain evidence="2 3">DSM 16419</strain>
    </source>
</reference>
<keyword evidence="1" id="KW-0812">Transmembrane</keyword>
<evidence type="ECO:0000256" key="1">
    <source>
        <dbReference type="SAM" id="Phobius"/>
    </source>
</evidence>
<organism evidence="2 3">
    <name type="scientific">Planomicrobium stackebrandtii</name>
    <dbReference type="NCBI Taxonomy" id="253160"/>
    <lineage>
        <taxon>Bacteria</taxon>
        <taxon>Bacillati</taxon>
        <taxon>Bacillota</taxon>
        <taxon>Bacilli</taxon>
        <taxon>Bacillales</taxon>
        <taxon>Caryophanaceae</taxon>
        <taxon>Planomicrobium</taxon>
    </lineage>
</organism>
<feature type="transmembrane region" description="Helical" evidence="1">
    <location>
        <begin position="6"/>
        <end position="31"/>
    </location>
</feature>
<keyword evidence="1" id="KW-1133">Transmembrane helix</keyword>
<evidence type="ECO:0008006" key="4">
    <source>
        <dbReference type="Google" id="ProtNLM"/>
    </source>
</evidence>
<evidence type="ECO:0000313" key="3">
    <source>
        <dbReference type="Proteomes" id="UP001241988"/>
    </source>
</evidence>
<sequence>MTITESFGLVFTSIGLTISALTLVISMILVINKKK</sequence>
<keyword evidence="1" id="KW-0472">Membrane</keyword>
<protein>
    <recommendedName>
        <fullName evidence="4">Holin-like toxin</fullName>
    </recommendedName>
</protein>
<evidence type="ECO:0000313" key="2">
    <source>
        <dbReference type="EMBL" id="MDQ0430108.1"/>
    </source>
</evidence>
<gene>
    <name evidence="2" type="ORF">QOZ98_002944</name>
</gene>
<dbReference type="Proteomes" id="UP001241988">
    <property type="component" value="Unassembled WGS sequence"/>
</dbReference>
<keyword evidence="3" id="KW-1185">Reference proteome</keyword>